<proteinExistence type="predicted"/>
<dbReference type="EMBL" id="DSUH01000175">
    <property type="protein sequence ID" value="HGU32660.1"/>
    <property type="molecule type" value="Genomic_DNA"/>
</dbReference>
<evidence type="ECO:0000256" key="1">
    <source>
        <dbReference type="SAM" id="SignalP"/>
    </source>
</evidence>
<feature type="signal peptide" evidence="1">
    <location>
        <begin position="1"/>
        <end position="29"/>
    </location>
</feature>
<dbReference type="AlphaFoldDB" id="A0A7C4MM79"/>
<evidence type="ECO:0000313" key="3">
    <source>
        <dbReference type="EMBL" id="HGU32660.1"/>
    </source>
</evidence>
<evidence type="ECO:0000259" key="2">
    <source>
        <dbReference type="Pfam" id="PF26390"/>
    </source>
</evidence>
<dbReference type="InterPro" id="IPR058837">
    <property type="entry name" value="MamS_MamX_dom"/>
</dbReference>
<feature type="domain" description="Magnetosome protein MamS/MamX" evidence="2">
    <location>
        <begin position="56"/>
        <end position="136"/>
    </location>
</feature>
<reference evidence="3" key="1">
    <citation type="journal article" date="2020" name="mSystems">
        <title>Genome- and Community-Level Interaction Insights into Carbon Utilization and Element Cycling Functions of Hydrothermarchaeota in Hydrothermal Sediment.</title>
        <authorList>
            <person name="Zhou Z."/>
            <person name="Liu Y."/>
            <person name="Xu W."/>
            <person name="Pan J."/>
            <person name="Luo Z.H."/>
            <person name="Li M."/>
        </authorList>
    </citation>
    <scope>NUCLEOTIDE SEQUENCE [LARGE SCALE GENOMIC DNA]</scope>
    <source>
        <strain evidence="3">SpSt-477</strain>
    </source>
</reference>
<name>A0A7C4MM79_9BACT</name>
<feature type="chain" id="PRO_5027847240" description="Magnetosome protein MamS/MamX domain-containing protein" evidence="1">
    <location>
        <begin position="30"/>
        <end position="168"/>
    </location>
</feature>
<keyword evidence="1" id="KW-0732">Signal</keyword>
<gene>
    <name evidence="3" type="ORF">ENS29_07380</name>
</gene>
<organism evidence="3">
    <name type="scientific">Desulfatirhabdium butyrativorans</name>
    <dbReference type="NCBI Taxonomy" id="340467"/>
    <lineage>
        <taxon>Bacteria</taxon>
        <taxon>Pseudomonadati</taxon>
        <taxon>Thermodesulfobacteriota</taxon>
        <taxon>Desulfobacteria</taxon>
        <taxon>Desulfobacterales</taxon>
        <taxon>Desulfatirhabdiaceae</taxon>
        <taxon>Desulfatirhabdium</taxon>
    </lineage>
</organism>
<protein>
    <recommendedName>
        <fullName evidence="2">Magnetosome protein MamS/MamX domain-containing protein</fullName>
    </recommendedName>
</protein>
<comment type="caution">
    <text evidence="3">The sequence shown here is derived from an EMBL/GenBank/DDBJ whole genome shotgun (WGS) entry which is preliminary data.</text>
</comment>
<accession>A0A7C4MM79</accession>
<sequence>MKRNVFLENRLLWAALFLSVLISLSPALAAGPPKDMGGWEKGGKYDKYYVPSQRDSFKGIVVGFKEIVPLPGMSPGIALLVKDADGEVVTVHLGPKWFVTPEATGIRKDDKVKVKGVWTEIDGKDVFIAGKISKGDFFEYKLRLTKDGTPFWTLSPEELAKERSQKPE</sequence>
<dbReference type="Pfam" id="PF26390">
    <property type="entry name" value="MamS_MamX"/>
    <property type="match status" value="1"/>
</dbReference>